<evidence type="ECO:0000256" key="11">
    <source>
        <dbReference type="ARBA" id="ARBA00048988"/>
    </source>
</evidence>
<dbReference type="CDD" id="cd18807">
    <property type="entry name" value="SF1_C_UvrD"/>
    <property type="match status" value="1"/>
</dbReference>
<dbReference type="InterPro" id="IPR000212">
    <property type="entry name" value="DNA_helicase_UvrD/REP"/>
</dbReference>
<keyword evidence="3 12" id="KW-0378">Hydrolase</keyword>
<comment type="catalytic activity">
    <reaction evidence="8">
        <text>Couples ATP hydrolysis with the unwinding of duplex DNA by translocating in the 3'-5' direction.</text>
        <dbReference type="EC" id="5.6.2.4"/>
    </reaction>
</comment>
<evidence type="ECO:0000256" key="9">
    <source>
        <dbReference type="ARBA" id="ARBA00034808"/>
    </source>
</evidence>
<dbReference type="InterPro" id="IPR027417">
    <property type="entry name" value="P-loop_NTPase"/>
</dbReference>
<evidence type="ECO:0000256" key="6">
    <source>
        <dbReference type="ARBA" id="ARBA00023125"/>
    </source>
</evidence>
<evidence type="ECO:0000256" key="3">
    <source>
        <dbReference type="ARBA" id="ARBA00022801"/>
    </source>
</evidence>
<reference evidence="15 16" key="1">
    <citation type="journal article" date="2018" name="Arch. Microbiol.">
        <title>New insights into the metabolic potential of the phototrophic purple bacterium Rhodopila globiformis DSM 161(T) from its draft genome sequence and evidence for a vanadium-dependent nitrogenase.</title>
        <authorList>
            <person name="Imhoff J.F."/>
            <person name="Rahn T."/>
            <person name="Kunzel S."/>
            <person name="Neulinger S.C."/>
        </authorList>
    </citation>
    <scope>NUCLEOTIDE SEQUENCE [LARGE SCALE GENOMIC DNA]</scope>
    <source>
        <strain evidence="15 16">DSM 161</strain>
    </source>
</reference>
<dbReference type="Gene3D" id="1.10.10.160">
    <property type="match status" value="1"/>
</dbReference>
<evidence type="ECO:0000256" key="5">
    <source>
        <dbReference type="ARBA" id="ARBA00022840"/>
    </source>
</evidence>
<comment type="catalytic activity">
    <reaction evidence="11">
        <text>ATP + H2O = ADP + phosphate + H(+)</text>
        <dbReference type="Rhea" id="RHEA:13065"/>
        <dbReference type="ChEBI" id="CHEBI:15377"/>
        <dbReference type="ChEBI" id="CHEBI:15378"/>
        <dbReference type="ChEBI" id="CHEBI:30616"/>
        <dbReference type="ChEBI" id="CHEBI:43474"/>
        <dbReference type="ChEBI" id="CHEBI:456216"/>
        <dbReference type="EC" id="5.6.2.4"/>
    </reaction>
</comment>
<dbReference type="OrthoDB" id="9810135at2"/>
<comment type="similarity">
    <text evidence="1">Belongs to the helicase family. UvrD subfamily.</text>
</comment>
<dbReference type="EC" id="5.6.2.4" evidence="9"/>
<dbReference type="GO" id="GO:0033202">
    <property type="term" value="C:DNA helicase complex"/>
    <property type="evidence" value="ECO:0007669"/>
    <property type="project" value="TreeGrafter"/>
</dbReference>
<evidence type="ECO:0000313" key="16">
    <source>
        <dbReference type="Proteomes" id="UP000239724"/>
    </source>
</evidence>
<dbReference type="GO" id="GO:0003677">
    <property type="term" value="F:DNA binding"/>
    <property type="evidence" value="ECO:0007669"/>
    <property type="project" value="UniProtKB-KW"/>
</dbReference>
<keyword evidence="7" id="KW-0413">Isomerase</keyword>
<dbReference type="PANTHER" id="PTHR11070">
    <property type="entry name" value="UVRD / RECB / PCRA DNA HELICASE FAMILY MEMBER"/>
    <property type="match status" value="1"/>
</dbReference>
<dbReference type="EMBL" id="NHRY01000159">
    <property type="protein sequence ID" value="PPQ32902.1"/>
    <property type="molecule type" value="Genomic_DNA"/>
</dbReference>
<dbReference type="Proteomes" id="UP000239724">
    <property type="component" value="Unassembled WGS sequence"/>
</dbReference>
<accession>A0A2S6NE44</accession>
<evidence type="ECO:0000313" key="15">
    <source>
        <dbReference type="EMBL" id="PPQ32902.1"/>
    </source>
</evidence>
<dbReference type="PANTHER" id="PTHR11070:SF2">
    <property type="entry name" value="ATP-DEPENDENT DNA HELICASE SRS2"/>
    <property type="match status" value="1"/>
</dbReference>
<keyword evidence="4 12" id="KW-0347">Helicase</keyword>
<evidence type="ECO:0000259" key="14">
    <source>
        <dbReference type="PROSITE" id="PS51217"/>
    </source>
</evidence>
<dbReference type="AlphaFoldDB" id="A0A2S6NE44"/>
<keyword evidence="2 12" id="KW-0547">Nucleotide-binding</keyword>
<comment type="caution">
    <text evidence="15">The sequence shown here is derived from an EMBL/GenBank/DDBJ whole genome shotgun (WGS) entry which is preliminary data.</text>
</comment>
<dbReference type="GO" id="GO:0000725">
    <property type="term" value="P:recombinational repair"/>
    <property type="evidence" value="ECO:0007669"/>
    <property type="project" value="TreeGrafter"/>
</dbReference>
<dbReference type="GO" id="GO:0043138">
    <property type="term" value="F:3'-5' DNA helicase activity"/>
    <property type="evidence" value="ECO:0007669"/>
    <property type="project" value="UniProtKB-EC"/>
</dbReference>
<dbReference type="Pfam" id="PF13361">
    <property type="entry name" value="UvrD_C"/>
    <property type="match status" value="1"/>
</dbReference>
<dbReference type="CDD" id="cd17932">
    <property type="entry name" value="DEXQc_UvrD"/>
    <property type="match status" value="1"/>
</dbReference>
<feature type="domain" description="UvrD-like helicase C-terminal" evidence="14">
    <location>
        <begin position="316"/>
        <end position="581"/>
    </location>
</feature>
<dbReference type="GO" id="GO:0005524">
    <property type="term" value="F:ATP binding"/>
    <property type="evidence" value="ECO:0007669"/>
    <property type="project" value="UniProtKB-UniRule"/>
</dbReference>
<dbReference type="RefSeq" id="WP_104519709.1">
    <property type="nucleotide sequence ID" value="NZ_NHRY01000159.1"/>
</dbReference>
<keyword evidence="5 12" id="KW-0067">ATP-binding</keyword>
<evidence type="ECO:0000256" key="10">
    <source>
        <dbReference type="ARBA" id="ARBA00034923"/>
    </source>
</evidence>
<gene>
    <name evidence="15" type="ORF">CCS01_15305</name>
</gene>
<sequence length="682" mass="75360">MLKSSSAVAPRHAALSDLTEQQLEAAEATGPVLVLAGAGTGKTKTLTAAVIHRIQACAVSPSRILAVTFTNKAAGEMIARIRAGLGQDAAPHWIGTFHGLAARQLRIEPEVAGLRPGFDILDADDSRRIVKRIMKAHNLAAGDEGMQIGRDPLKVMCNQLSKFKDNLITPQDAPAHVEAMIAEALRLGTPVDPDGLRGSARVYANYQRTLRDGNAADFGDLLLWPTLALLRNANYRHRWSERFDVLLADEYQDVNHAQYNWLRLLSAGHEQLFAVGDDDQSVYSFRGADIQYIRRFTRDFPNARQVRLEEKFRSTGHILAAANAVISRDRNRLGKTLFTRKPIGDRIEVVPFRNPETEALGIVAEIQRRHAEGLAWSDFAILYRSNALSRQFEEALMRARIPYVLVGDVGFYERAEIKDVLALLRLCATPKDRQSDEAFRRVINVPARGFGAKALQEVENEAAWRQVPLLTALETAALPPKTRSAGLAFVDAIKGVARDRAATLADQMSLLLDATGYRAMLRDSKAETTEGRLENVQELIQLAGSFHTGRELLDHAALSTSGPKEGNADQVRLMTLHKGKGLEFPHVFLPAWEAGSFPPDYGDLSEERRLAYVAITRGMRRVTITHCDFRRGSASPSCFIADLPGESRSDGWLRGSDRLTDRQTDPSRIDRASAAALLRQFG</sequence>
<evidence type="ECO:0000256" key="4">
    <source>
        <dbReference type="ARBA" id="ARBA00022806"/>
    </source>
</evidence>
<organism evidence="15 16">
    <name type="scientific">Rhodopila globiformis</name>
    <name type="common">Rhodopseudomonas globiformis</name>
    <dbReference type="NCBI Taxonomy" id="1071"/>
    <lineage>
        <taxon>Bacteria</taxon>
        <taxon>Pseudomonadati</taxon>
        <taxon>Pseudomonadota</taxon>
        <taxon>Alphaproteobacteria</taxon>
        <taxon>Acetobacterales</taxon>
        <taxon>Acetobacteraceae</taxon>
        <taxon>Rhodopila</taxon>
    </lineage>
</organism>
<dbReference type="GO" id="GO:0005829">
    <property type="term" value="C:cytosol"/>
    <property type="evidence" value="ECO:0007669"/>
    <property type="project" value="TreeGrafter"/>
</dbReference>
<dbReference type="Gene3D" id="3.40.50.300">
    <property type="entry name" value="P-loop containing nucleotide triphosphate hydrolases"/>
    <property type="match status" value="2"/>
</dbReference>
<keyword evidence="16" id="KW-1185">Reference proteome</keyword>
<dbReference type="Pfam" id="PF00580">
    <property type="entry name" value="UvrD-helicase"/>
    <property type="match status" value="1"/>
</dbReference>
<dbReference type="SUPFAM" id="SSF52540">
    <property type="entry name" value="P-loop containing nucleoside triphosphate hydrolases"/>
    <property type="match status" value="1"/>
</dbReference>
<evidence type="ECO:0000256" key="7">
    <source>
        <dbReference type="ARBA" id="ARBA00023235"/>
    </source>
</evidence>
<proteinExistence type="inferred from homology"/>
<dbReference type="GO" id="GO:0016887">
    <property type="term" value="F:ATP hydrolysis activity"/>
    <property type="evidence" value="ECO:0007669"/>
    <property type="project" value="RHEA"/>
</dbReference>
<evidence type="ECO:0000256" key="1">
    <source>
        <dbReference type="ARBA" id="ARBA00009922"/>
    </source>
</evidence>
<evidence type="ECO:0000256" key="12">
    <source>
        <dbReference type="PROSITE-ProRule" id="PRU00560"/>
    </source>
</evidence>
<dbReference type="InterPro" id="IPR014017">
    <property type="entry name" value="DNA_helicase_UvrD-like_C"/>
</dbReference>
<evidence type="ECO:0000256" key="2">
    <source>
        <dbReference type="ARBA" id="ARBA00022741"/>
    </source>
</evidence>
<evidence type="ECO:0000256" key="8">
    <source>
        <dbReference type="ARBA" id="ARBA00034617"/>
    </source>
</evidence>
<feature type="binding site" evidence="12">
    <location>
        <begin position="36"/>
        <end position="43"/>
    </location>
    <ligand>
        <name>ATP</name>
        <dbReference type="ChEBI" id="CHEBI:30616"/>
    </ligand>
</feature>
<dbReference type="PROSITE" id="PS51198">
    <property type="entry name" value="UVRD_HELICASE_ATP_BIND"/>
    <property type="match status" value="1"/>
</dbReference>
<feature type="domain" description="UvrD-like helicase ATP-binding" evidence="13">
    <location>
        <begin position="15"/>
        <end position="315"/>
    </location>
</feature>
<dbReference type="Gene3D" id="1.10.486.10">
    <property type="entry name" value="PCRA, domain 4"/>
    <property type="match status" value="1"/>
</dbReference>
<dbReference type="PROSITE" id="PS51217">
    <property type="entry name" value="UVRD_HELICASE_CTER"/>
    <property type="match status" value="1"/>
</dbReference>
<dbReference type="InterPro" id="IPR014016">
    <property type="entry name" value="UvrD-like_ATP-bd"/>
</dbReference>
<name>A0A2S6NE44_RHOGL</name>
<protein>
    <recommendedName>
        <fullName evidence="9">DNA 3'-5' helicase</fullName>
        <ecNumber evidence="9">5.6.2.4</ecNumber>
    </recommendedName>
    <alternativeName>
        <fullName evidence="10">DNA 3'-5' helicase II</fullName>
    </alternativeName>
</protein>
<dbReference type="InterPro" id="IPR013986">
    <property type="entry name" value="DExx_box_DNA_helicase_dom_sf"/>
</dbReference>
<keyword evidence="6" id="KW-0238">DNA-binding</keyword>
<evidence type="ECO:0000259" key="13">
    <source>
        <dbReference type="PROSITE" id="PS51198"/>
    </source>
</evidence>